<dbReference type="PROSITE" id="PS51318">
    <property type="entry name" value="TAT"/>
    <property type="match status" value="1"/>
</dbReference>
<dbReference type="Gene3D" id="3.20.20.100">
    <property type="entry name" value="NADP-dependent oxidoreductase domain"/>
    <property type="match status" value="1"/>
</dbReference>
<dbReference type="PANTHER" id="PTHR43312">
    <property type="entry name" value="D-THREO-ALDOSE 1-DEHYDROGENASE"/>
    <property type="match status" value="1"/>
</dbReference>
<dbReference type="InterPro" id="IPR023210">
    <property type="entry name" value="NADP_OxRdtase_dom"/>
</dbReference>
<proteinExistence type="predicted"/>
<reference evidence="2 3" key="1">
    <citation type="submission" date="2024-02" db="EMBL/GenBank/DDBJ databases">
        <title>A novel Gemmatimonadota bacterium.</title>
        <authorList>
            <person name="Du Z.-J."/>
            <person name="Ye Y.-Q."/>
        </authorList>
    </citation>
    <scope>NUCLEOTIDE SEQUENCE [LARGE SCALE GENOMIC DNA]</scope>
    <source>
        <strain evidence="2 3">DH-20</strain>
    </source>
</reference>
<name>A0ABU9E880_9BACT</name>
<keyword evidence="3" id="KW-1185">Reference proteome</keyword>
<dbReference type="PANTHER" id="PTHR43312:SF1">
    <property type="entry name" value="NADP-DEPENDENT OXIDOREDUCTASE DOMAIN-CONTAINING PROTEIN"/>
    <property type="match status" value="1"/>
</dbReference>
<dbReference type="InterPro" id="IPR036812">
    <property type="entry name" value="NAD(P)_OxRdtase_dom_sf"/>
</dbReference>
<evidence type="ECO:0000313" key="2">
    <source>
        <dbReference type="EMBL" id="MEK9499835.1"/>
    </source>
</evidence>
<dbReference type="SUPFAM" id="SSF51430">
    <property type="entry name" value="NAD(P)-linked oxidoreductase"/>
    <property type="match status" value="1"/>
</dbReference>
<dbReference type="Pfam" id="PF00248">
    <property type="entry name" value="Aldo_ket_red"/>
    <property type="match status" value="1"/>
</dbReference>
<dbReference type="EMBL" id="JBBHLI010000001">
    <property type="protein sequence ID" value="MEK9499835.1"/>
    <property type="molecule type" value="Genomic_DNA"/>
</dbReference>
<organism evidence="2 3">
    <name type="scientific">Gaopeijia maritima</name>
    <dbReference type="NCBI Taxonomy" id="3119007"/>
    <lineage>
        <taxon>Bacteria</taxon>
        <taxon>Pseudomonadati</taxon>
        <taxon>Gemmatimonadota</taxon>
        <taxon>Longimicrobiia</taxon>
        <taxon>Gaopeijiales</taxon>
        <taxon>Gaopeijiaceae</taxon>
        <taxon>Gaopeijia</taxon>
    </lineage>
</organism>
<accession>A0ABU9E880</accession>
<sequence>MITRRDWLKLSATATAALGLNPRLLAAMQEGPVLTRPIPSSGEALPVIGLGGRWINANSSAEELADHRAVMHELARDAEGAGRLFDSAAGYGGGGSEEYGGQWGAEDGFADDIFWATKVNVVGGGSSTADPAAVRAQIERSFERLRRDVIDLDQVHNMGDPPTQLGILQEYKDEGRIRYIGITTTSSGQYEQLEQVMRDYPIDFIGIDYAIDNREAEERILPLAQDRGIGVLVYLPFGRSRMWSRIGDRELPDWAAEFDATTWAQFMLKFVVANPAVSVACPGTGDPEHMIDNLGGGRGRLPTPDHVRRMIEWEAALPSA</sequence>
<evidence type="ECO:0000259" key="1">
    <source>
        <dbReference type="Pfam" id="PF00248"/>
    </source>
</evidence>
<dbReference type="CDD" id="cd19095">
    <property type="entry name" value="AKR_PA4992-like"/>
    <property type="match status" value="1"/>
</dbReference>
<evidence type="ECO:0000313" key="3">
    <source>
        <dbReference type="Proteomes" id="UP001484239"/>
    </source>
</evidence>
<dbReference type="InterPro" id="IPR053135">
    <property type="entry name" value="AKR2_Oxidoreductase"/>
</dbReference>
<feature type="domain" description="NADP-dependent oxidoreductase" evidence="1">
    <location>
        <begin position="78"/>
        <end position="295"/>
    </location>
</feature>
<dbReference type="InterPro" id="IPR006311">
    <property type="entry name" value="TAT_signal"/>
</dbReference>
<protein>
    <submittedName>
        <fullName evidence="2">Aldo/keto reductase</fullName>
    </submittedName>
</protein>
<dbReference type="Proteomes" id="UP001484239">
    <property type="component" value="Unassembled WGS sequence"/>
</dbReference>
<gene>
    <name evidence="2" type="ORF">WI372_02420</name>
</gene>
<comment type="caution">
    <text evidence="2">The sequence shown here is derived from an EMBL/GenBank/DDBJ whole genome shotgun (WGS) entry which is preliminary data.</text>
</comment>
<dbReference type="RefSeq" id="WP_405278075.1">
    <property type="nucleotide sequence ID" value="NZ_CP144380.1"/>
</dbReference>